<dbReference type="RefSeq" id="WP_244681741.1">
    <property type="nucleotide sequence ID" value="NZ_JALIRM010000008.1"/>
</dbReference>
<evidence type="ECO:0000259" key="5">
    <source>
        <dbReference type="PROSITE" id="PS51782"/>
    </source>
</evidence>
<keyword evidence="7" id="KW-1185">Reference proteome</keyword>
<evidence type="ECO:0000256" key="4">
    <source>
        <dbReference type="RuleBase" id="RU361176"/>
    </source>
</evidence>
<dbReference type="InterPro" id="IPR036779">
    <property type="entry name" value="LysM_dom_sf"/>
</dbReference>
<dbReference type="InterPro" id="IPR002053">
    <property type="entry name" value="Glyco_hydro_25"/>
</dbReference>
<keyword evidence="2 4" id="KW-0378">Hydrolase</keyword>
<accession>A0ABU0D4F6</accession>
<proteinExistence type="inferred from homology"/>
<organism evidence="6 7">
    <name type="scientific">Lederbergia wuyishanensis</name>
    <dbReference type="NCBI Taxonomy" id="1347903"/>
    <lineage>
        <taxon>Bacteria</taxon>
        <taxon>Bacillati</taxon>
        <taxon>Bacillota</taxon>
        <taxon>Bacilli</taxon>
        <taxon>Bacillales</taxon>
        <taxon>Bacillaceae</taxon>
        <taxon>Lederbergia</taxon>
    </lineage>
</organism>
<comment type="catalytic activity">
    <reaction evidence="4">
        <text>Hydrolysis of (1-&gt;4)-beta-linkages between N-acetylmuramic acid and N-acetyl-D-glucosamine residues in a peptidoglycan and between N-acetyl-D-glucosamine residues in chitodextrins.</text>
        <dbReference type="EC" id="3.2.1.17"/>
    </reaction>
</comment>
<dbReference type="InterPro" id="IPR018077">
    <property type="entry name" value="Glyco_hydro_fam25_subgr"/>
</dbReference>
<sequence>MGTYKGIDVSHWQGEIDWKKVRNDGIDFVFIKATEGVGYTDPKFKENAKNALAQNFPKGVGAYHFSHITSENDAINEAKHFLEVTKAFNLSGPLALDLETNSANLSKKQLTNAAKTFLDYVEKQSGKKVALYVNKNYLENYINKIDVPIWLAWYKDESRGPGIPCSIWQYTDNGRVNGISEPVDLNIGYSDLTTIQPVQHKKSQNTDVYVVKKGDTLSELALKFNTSVAKLQKLNNISNPNVIFVGQKLKVN</sequence>
<dbReference type="PANTHER" id="PTHR34135">
    <property type="entry name" value="LYSOZYME"/>
    <property type="match status" value="1"/>
</dbReference>
<comment type="similarity">
    <text evidence="1 4">Belongs to the glycosyl hydrolase 25 family.</text>
</comment>
<dbReference type="SUPFAM" id="SSF54106">
    <property type="entry name" value="LysM domain"/>
    <property type="match status" value="1"/>
</dbReference>
<gene>
    <name evidence="6" type="ORF">J2S14_002089</name>
</gene>
<keyword evidence="3 4" id="KW-0326">Glycosidase</keyword>
<reference evidence="6 7" key="1">
    <citation type="submission" date="2023-07" db="EMBL/GenBank/DDBJ databases">
        <title>Genomic Encyclopedia of Type Strains, Phase IV (KMG-IV): sequencing the most valuable type-strain genomes for metagenomic binning, comparative biology and taxonomic classification.</title>
        <authorList>
            <person name="Goeker M."/>
        </authorList>
    </citation>
    <scope>NUCLEOTIDE SEQUENCE [LARGE SCALE GENOMIC DNA]</scope>
    <source>
        <strain evidence="6 7">DSM 27848</strain>
    </source>
</reference>
<dbReference type="PANTHER" id="PTHR34135:SF2">
    <property type="entry name" value="LYSOZYME"/>
    <property type="match status" value="1"/>
</dbReference>
<comment type="caution">
    <text evidence="6">The sequence shown here is derived from an EMBL/GenBank/DDBJ whole genome shotgun (WGS) entry which is preliminary data.</text>
</comment>
<dbReference type="Proteomes" id="UP001232343">
    <property type="component" value="Unassembled WGS sequence"/>
</dbReference>
<dbReference type="CDD" id="cd00118">
    <property type="entry name" value="LysM"/>
    <property type="match status" value="1"/>
</dbReference>
<dbReference type="InterPro" id="IPR017853">
    <property type="entry name" value="GH"/>
</dbReference>
<dbReference type="SMART" id="SM00641">
    <property type="entry name" value="Glyco_25"/>
    <property type="match status" value="1"/>
</dbReference>
<dbReference type="PROSITE" id="PS51782">
    <property type="entry name" value="LYSM"/>
    <property type="match status" value="1"/>
</dbReference>
<dbReference type="EMBL" id="JAUSUO010000004">
    <property type="protein sequence ID" value="MDQ0343275.1"/>
    <property type="molecule type" value="Genomic_DNA"/>
</dbReference>
<dbReference type="Gene3D" id="3.10.350.10">
    <property type="entry name" value="LysM domain"/>
    <property type="match status" value="1"/>
</dbReference>
<dbReference type="PROSITE" id="PS00953">
    <property type="entry name" value="GLYCOSYL_HYDROL_F25_1"/>
    <property type="match status" value="1"/>
</dbReference>
<dbReference type="Pfam" id="PF01476">
    <property type="entry name" value="LysM"/>
    <property type="match status" value="1"/>
</dbReference>
<evidence type="ECO:0000256" key="3">
    <source>
        <dbReference type="ARBA" id="ARBA00023295"/>
    </source>
</evidence>
<evidence type="ECO:0000256" key="2">
    <source>
        <dbReference type="ARBA" id="ARBA00022801"/>
    </source>
</evidence>
<dbReference type="Gene3D" id="3.20.20.80">
    <property type="entry name" value="Glycosidases"/>
    <property type="match status" value="1"/>
</dbReference>
<feature type="domain" description="LysM" evidence="5">
    <location>
        <begin position="207"/>
        <end position="251"/>
    </location>
</feature>
<evidence type="ECO:0000256" key="1">
    <source>
        <dbReference type="ARBA" id="ARBA00010646"/>
    </source>
</evidence>
<dbReference type="Pfam" id="PF01183">
    <property type="entry name" value="Glyco_hydro_25"/>
    <property type="match status" value="1"/>
</dbReference>
<dbReference type="SUPFAM" id="SSF51445">
    <property type="entry name" value="(Trans)glycosidases"/>
    <property type="match status" value="1"/>
</dbReference>
<evidence type="ECO:0000313" key="6">
    <source>
        <dbReference type="EMBL" id="MDQ0343275.1"/>
    </source>
</evidence>
<evidence type="ECO:0000313" key="7">
    <source>
        <dbReference type="Proteomes" id="UP001232343"/>
    </source>
</evidence>
<protein>
    <recommendedName>
        <fullName evidence="4">Lysozyme</fullName>
        <ecNumber evidence="4">3.2.1.17</ecNumber>
    </recommendedName>
</protein>
<name>A0ABU0D4F6_9BACI</name>
<dbReference type="PROSITE" id="PS51904">
    <property type="entry name" value="GLYCOSYL_HYDROL_F25_2"/>
    <property type="match status" value="1"/>
</dbReference>
<dbReference type="CDD" id="cd06414">
    <property type="entry name" value="GH25_LytC-like"/>
    <property type="match status" value="1"/>
</dbReference>
<dbReference type="SMART" id="SM00257">
    <property type="entry name" value="LysM"/>
    <property type="match status" value="1"/>
</dbReference>
<dbReference type="EC" id="3.2.1.17" evidence="4"/>
<dbReference type="InterPro" id="IPR018392">
    <property type="entry name" value="LysM"/>
</dbReference>
<dbReference type="InterPro" id="IPR008270">
    <property type="entry name" value="Glyco_hydro_25_AS"/>
</dbReference>